<dbReference type="SMART" id="SM00382">
    <property type="entry name" value="AAA"/>
    <property type="match status" value="1"/>
</dbReference>
<comment type="cofactor">
    <cofactor evidence="15">
        <name>Zn(2+)</name>
        <dbReference type="ChEBI" id="CHEBI:29105"/>
    </cofactor>
    <text evidence="15">Binds 1 zinc ion per subunit.</text>
</comment>
<evidence type="ECO:0000313" key="20">
    <source>
        <dbReference type="Proteomes" id="UP000739538"/>
    </source>
</evidence>
<dbReference type="PANTHER" id="PTHR23076:SF97">
    <property type="entry name" value="ATP-DEPENDENT ZINC METALLOPROTEASE YME1L1"/>
    <property type="match status" value="1"/>
</dbReference>
<evidence type="ECO:0000256" key="16">
    <source>
        <dbReference type="RuleBase" id="RU003651"/>
    </source>
</evidence>
<dbReference type="FunFam" id="1.10.8.60:FF:000001">
    <property type="entry name" value="ATP-dependent zinc metalloprotease FtsH"/>
    <property type="match status" value="1"/>
</dbReference>
<keyword evidence="13 15" id="KW-0472">Membrane</keyword>
<keyword evidence="10 15" id="KW-0067">ATP-binding</keyword>
<keyword evidence="8 15" id="KW-0378">Hydrolase</keyword>
<dbReference type="NCBIfam" id="TIGR01241">
    <property type="entry name" value="FtsH_fam"/>
    <property type="match status" value="1"/>
</dbReference>
<dbReference type="Gene3D" id="1.20.58.760">
    <property type="entry name" value="Peptidase M41"/>
    <property type="match status" value="1"/>
</dbReference>
<dbReference type="InterPro" id="IPR037219">
    <property type="entry name" value="Peptidase_M41-like"/>
</dbReference>
<dbReference type="Gene3D" id="3.30.720.210">
    <property type="match status" value="1"/>
</dbReference>
<dbReference type="HAMAP" id="MF_01458">
    <property type="entry name" value="FtsH"/>
    <property type="match status" value="1"/>
</dbReference>
<evidence type="ECO:0000256" key="15">
    <source>
        <dbReference type="HAMAP-Rule" id="MF_01458"/>
    </source>
</evidence>
<dbReference type="InterPro" id="IPR011546">
    <property type="entry name" value="Pept_M41_FtsH_extracell"/>
</dbReference>
<comment type="subunit">
    <text evidence="15">Homohexamer.</text>
</comment>
<dbReference type="InterPro" id="IPR041569">
    <property type="entry name" value="AAA_lid_3"/>
</dbReference>
<feature type="transmembrane region" description="Helical" evidence="15">
    <location>
        <begin position="12"/>
        <end position="30"/>
    </location>
</feature>
<dbReference type="GO" id="GO:0016887">
    <property type="term" value="F:ATP hydrolysis activity"/>
    <property type="evidence" value="ECO:0007669"/>
    <property type="project" value="UniProtKB-UniRule"/>
</dbReference>
<feature type="domain" description="AAA+ ATPase" evidence="18">
    <location>
        <begin position="203"/>
        <end position="342"/>
    </location>
</feature>
<dbReference type="Pfam" id="PF06480">
    <property type="entry name" value="FtsH_ext"/>
    <property type="match status" value="1"/>
</dbReference>
<keyword evidence="5 15" id="KW-0812">Transmembrane</keyword>
<dbReference type="AlphaFoldDB" id="A0A956SG41"/>
<gene>
    <name evidence="15 19" type="primary">ftsH</name>
    <name evidence="19" type="ORF">KDA27_14205</name>
</gene>
<dbReference type="Pfam" id="PF01434">
    <property type="entry name" value="Peptidase_M41"/>
    <property type="match status" value="1"/>
</dbReference>
<dbReference type="Pfam" id="PF00004">
    <property type="entry name" value="AAA"/>
    <property type="match status" value="1"/>
</dbReference>
<evidence type="ECO:0000256" key="8">
    <source>
        <dbReference type="ARBA" id="ARBA00022801"/>
    </source>
</evidence>
<evidence type="ECO:0000256" key="14">
    <source>
        <dbReference type="ARBA" id="ARBA00061570"/>
    </source>
</evidence>
<dbReference type="FunFam" id="1.20.58.760:FF:000001">
    <property type="entry name" value="ATP-dependent zinc metalloprotease FtsH"/>
    <property type="match status" value="1"/>
</dbReference>
<comment type="function">
    <text evidence="15">Acts as a processive, ATP-dependent zinc metallopeptidase for both cytoplasmic and membrane proteins. Plays a role in the quality control of integral membrane proteins.</text>
</comment>
<dbReference type="GO" id="GO:0004222">
    <property type="term" value="F:metalloendopeptidase activity"/>
    <property type="evidence" value="ECO:0007669"/>
    <property type="project" value="InterPro"/>
</dbReference>
<keyword evidence="9 15" id="KW-0862">Zinc</keyword>
<dbReference type="PROSITE" id="PS00674">
    <property type="entry name" value="AAA"/>
    <property type="match status" value="1"/>
</dbReference>
<protein>
    <recommendedName>
        <fullName evidence="15">ATP-dependent zinc metalloprotease FtsH</fullName>
        <ecNumber evidence="15">3.4.24.-</ecNumber>
    </recommendedName>
</protein>
<evidence type="ECO:0000256" key="7">
    <source>
        <dbReference type="ARBA" id="ARBA00022741"/>
    </source>
</evidence>
<evidence type="ECO:0000256" key="13">
    <source>
        <dbReference type="ARBA" id="ARBA00023136"/>
    </source>
</evidence>
<keyword evidence="7 15" id="KW-0547">Nucleotide-binding</keyword>
<dbReference type="InterPro" id="IPR000642">
    <property type="entry name" value="Peptidase_M41"/>
</dbReference>
<dbReference type="Gene3D" id="1.10.8.60">
    <property type="match status" value="1"/>
</dbReference>
<dbReference type="PANTHER" id="PTHR23076">
    <property type="entry name" value="METALLOPROTEASE M41 FTSH"/>
    <property type="match status" value="1"/>
</dbReference>
<comment type="similarity">
    <text evidence="16">Belongs to the AAA ATPase family.</text>
</comment>
<dbReference type="GO" id="GO:0008270">
    <property type="term" value="F:zinc ion binding"/>
    <property type="evidence" value="ECO:0007669"/>
    <property type="project" value="UniProtKB-UniRule"/>
</dbReference>
<dbReference type="GO" id="GO:0006508">
    <property type="term" value="P:proteolysis"/>
    <property type="evidence" value="ECO:0007669"/>
    <property type="project" value="UniProtKB-KW"/>
</dbReference>
<evidence type="ECO:0000256" key="11">
    <source>
        <dbReference type="ARBA" id="ARBA00022989"/>
    </source>
</evidence>
<dbReference type="EC" id="3.4.24.-" evidence="15"/>
<dbReference type="SUPFAM" id="SSF52540">
    <property type="entry name" value="P-loop containing nucleoside triphosphate hydrolases"/>
    <property type="match status" value="1"/>
</dbReference>
<evidence type="ECO:0000256" key="4">
    <source>
        <dbReference type="ARBA" id="ARBA00022670"/>
    </source>
</evidence>
<dbReference type="InterPro" id="IPR003593">
    <property type="entry name" value="AAA+_ATPase"/>
</dbReference>
<dbReference type="InterPro" id="IPR005936">
    <property type="entry name" value="FtsH"/>
</dbReference>
<evidence type="ECO:0000256" key="3">
    <source>
        <dbReference type="ARBA" id="ARBA00022475"/>
    </source>
</evidence>
<feature type="binding site" evidence="15">
    <location>
        <begin position="211"/>
        <end position="218"/>
    </location>
    <ligand>
        <name>ATP</name>
        <dbReference type="ChEBI" id="CHEBI:30616"/>
    </ligand>
</feature>
<evidence type="ECO:0000256" key="5">
    <source>
        <dbReference type="ARBA" id="ARBA00022692"/>
    </source>
</evidence>
<keyword evidence="11 15" id="KW-1133">Transmembrane helix</keyword>
<feature type="compositionally biased region" description="Pro residues" evidence="17">
    <location>
        <begin position="616"/>
        <end position="654"/>
    </location>
</feature>
<keyword evidence="6 15" id="KW-0479">Metal-binding</keyword>
<evidence type="ECO:0000313" key="19">
    <source>
        <dbReference type="EMBL" id="MCA9756953.1"/>
    </source>
</evidence>
<dbReference type="Proteomes" id="UP000739538">
    <property type="component" value="Unassembled WGS sequence"/>
</dbReference>
<dbReference type="InterPro" id="IPR003960">
    <property type="entry name" value="ATPase_AAA_CS"/>
</dbReference>
<dbReference type="InterPro" id="IPR027417">
    <property type="entry name" value="P-loop_NTPase"/>
</dbReference>
<evidence type="ECO:0000256" key="2">
    <source>
        <dbReference type="ARBA" id="ARBA00010044"/>
    </source>
</evidence>
<dbReference type="CDD" id="cd19501">
    <property type="entry name" value="RecA-like_FtsH"/>
    <property type="match status" value="1"/>
</dbReference>
<feature type="binding site" evidence="15">
    <location>
        <position position="509"/>
    </location>
    <ligand>
        <name>Zn(2+)</name>
        <dbReference type="ChEBI" id="CHEBI:29105"/>
        <note>catalytic</note>
    </ligand>
</feature>
<evidence type="ECO:0000256" key="6">
    <source>
        <dbReference type="ARBA" id="ARBA00022723"/>
    </source>
</evidence>
<accession>A0A956SG41</accession>
<comment type="similarity">
    <text evidence="2 15">In the C-terminal section; belongs to the peptidase M41 family.</text>
</comment>
<dbReference type="GO" id="GO:0005886">
    <property type="term" value="C:plasma membrane"/>
    <property type="evidence" value="ECO:0007669"/>
    <property type="project" value="UniProtKB-SubCell"/>
</dbReference>
<reference evidence="19" key="1">
    <citation type="submission" date="2020-04" db="EMBL/GenBank/DDBJ databases">
        <authorList>
            <person name="Zhang T."/>
        </authorList>
    </citation>
    <scope>NUCLEOTIDE SEQUENCE</scope>
    <source>
        <strain evidence="19">HKST-UBA02</strain>
    </source>
</reference>
<evidence type="ECO:0000259" key="18">
    <source>
        <dbReference type="SMART" id="SM00382"/>
    </source>
</evidence>
<feature type="region of interest" description="Disordered" evidence="17">
    <location>
        <begin position="611"/>
        <end position="654"/>
    </location>
</feature>
<dbReference type="GO" id="GO:0030163">
    <property type="term" value="P:protein catabolic process"/>
    <property type="evidence" value="ECO:0007669"/>
    <property type="project" value="UniProtKB-UniRule"/>
</dbReference>
<comment type="caution">
    <text evidence="19">The sequence shown here is derived from an EMBL/GenBank/DDBJ whole genome shotgun (WGS) entry which is preliminary data.</text>
</comment>
<keyword evidence="12 15" id="KW-0482">Metalloprotease</keyword>
<evidence type="ECO:0000256" key="1">
    <source>
        <dbReference type="ARBA" id="ARBA00004370"/>
    </source>
</evidence>
<evidence type="ECO:0000256" key="9">
    <source>
        <dbReference type="ARBA" id="ARBA00022833"/>
    </source>
</evidence>
<dbReference type="InterPro" id="IPR003959">
    <property type="entry name" value="ATPase_AAA_core"/>
</dbReference>
<feature type="binding site" evidence="15">
    <location>
        <position position="437"/>
    </location>
    <ligand>
        <name>Zn(2+)</name>
        <dbReference type="ChEBI" id="CHEBI:29105"/>
        <note>catalytic</note>
    </ligand>
</feature>
<dbReference type="SUPFAM" id="SSF140990">
    <property type="entry name" value="FtsH protease domain-like"/>
    <property type="match status" value="1"/>
</dbReference>
<organism evidence="19 20">
    <name type="scientific">Eiseniibacteriota bacterium</name>
    <dbReference type="NCBI Taxonomy" id="2212470"/>
    <lineage>
        <taxon>Bacteria</taxon>
        <taxon>Candidatus Eiseniibacteriota</taxon>
    </lineage>
</organism>
<feature type="active site" evidence="15">
    <location>
        <position position="434"/>
    </location>
</feature>
<feature type="binding site" evidence="15">
    <location>
        <position position="433"/>
    </location>
    <ligand>
        <name>Zn(2+)</name>
        <dbReference type="ChEBI" id="CHEBI:29105"/>
        <note>catalytic</note>
    </ligand>
</feature>
<keyword evidence="4 15" id="KW-0645">Protease</keyword>
<keyword evidence="3 15" id="KW-1003">Cell membrane</keyword>
<dbReference type="GO" id="GO:0005524">
    <property type="term" value="F:ATP binding"/>
    <property type="evidence" value="ECO:0007669"/>
    <property type="project" value="UniProtKB-UniRule"/>
</dbReference>
<feature type="transmembrane region" description="Helical" evidence="15">
    <location>
        <begin position="118"/>
        <end position="139"/>
    </location>
</feature>
<dbReference type="Pfam" id="PF17862">
    <property type="entry name" value="AAA_lid_3"/>
    <property type="match status" value="1"/>
</dbReference>
<evidence type="ECO:0000256" key="10">
    <source>
        <dbReference type="ARBA" id="ARBA00022840"/>
    </source>
</evidence>
<evidence type="ECO:0000256" key="17">
    <source>
        <dbReference type="SAM" id="MobiDB-lite"/>
    </source>
</evidence>
<dbReference type="Gene3D" id="3.40.50.300">
    <property type="entry name" value="P-loop containing nucleotide triphosphate hydrolases"/>
    <property type="match status" value="1"/>
</dbReference>
<dbReference type="GO" id="GO:0004176">
    <property type="term" value="F:ATP-dependent peptidase activity"/>
    <property type="evidence" value="ECO:0007669"/>
    <property type="project" value="InterPro"/>
</dbReference>
<sequence>MGQFPGRQFRAFTFWLLLVLVVIFVLSYVSQGRTNDREVSYSEFWNQLDAKNVSELTIGREDIRGEFLKEVQLDSHPGKTAIKQFRVLLPGELPDLADKIRAEYPDVVVSGRQENTPWFNIFFSWWIPLLAIFLLWIFFIRQMQAGGSAALKFGKSKAKILNENSVKVTFRDVAGADEAKEELQEIIEFLRDPKKFQMLGGRIPKGALLLGPPGTGKTLLAKAVAGEAGVPFFSMSGSDFVEMFVGVGASRVRDLFEQGKKNAPCIIFIDEIDAVGRHRGAGLGGGHDEREQTLNQLLVEMDGFESNEGVILIAATNRPDVLDPALLRPGRFDRQIVVDRPDQRGRLGILKVHTRGKPLGDDVDLSVLAKGTPGLAGAELANLVNEAALLAARKNKKKINMRDFEEAKDKVMMGAERKSMLLSEEEKKTTAYHEAGHALVAWMLPHADPVHKVTIIPRGRALGVTHYLPEEDHHTRSRSYMLDTMAHAMGGRAAEQIIFGHLTTGASSDIQKVTEIARKMVTEWGMSDKLGPLNYSNQNDAIFLGREIQQHKDYSERTAELIDTEISRLVNDAYDRAVTILNEHLDKLHALALALLDRELLDRKEIGAVIDGEPLDPIPPDGGPTETPPPSPVETPEPRPPILRPDPLPGPSGA</sequence>
<comment type="subcellular location">
    <subcellularLocation>
        <location evidence="15">Cell membrane</location>
        <topology evidence="15">Multi-pass membrane protein</topology>
        <orientation evidence="15">Cytoplasmic side</orientation>
    </subcellularLocation>
    <subcellularLocation>
        <location evidence="1">Membrane</location>
    </subcellularLocation>
</comment>
<reference evidence="19" key="2">
    <citation type="journal article" date="2021" name="Microbiome">
        <title>Successional dynamics and alternative stable states in a saline activated sludge microbial community over 9 years.</title>
        <authorList>
            <person name="Wang Y."/>
            <person name="Ye J."/>
            <person name="Ju F."/>
            <person name="Liu L."/>
            <person name="Boyd J.A."/>
            <person name="Deng Y."/>
            <person name="Parks D.H."/>
            <person name="Jiang X."/>
            <person name="Yin X."/>
            <person name="Woodcroft B.J."/>
            <person name="Tyson G.W."/>
            <person name="Hugenholtz P."/>
            <person name="Polz M.F."/>
            <person name="Zhang T."/>
        </authorList>
    </citation>
    <scope>NUCLEOTIDE SEQUENCE</scope>
    <source>
        <strain evidence="19">HKST-UBA02</strain>
    </source>
</reference>
<name>A0A956SG41_UNCEI</name>
<comment type="similarity">
    <text evidence="14 15">In the central section; belongs to the AAA ATPase family.</text>
</comment>
<proteinExistence type="inferred from homology"/>
<dbReference type="EMBL" id="JAGQHS010000074">
    <property type="protein sequence ID" value="MCA9756953.1"/>
    <property type="molecule type" value="Genomic_DNA"/>
</dbReference>
<evidence type="ECO:0000256" key="12">
    <source>
        <dbReference type="ARBA" id="ARBA00023049"/>
    </source>
</evidence>
<dbReference type="FunFam" id="3.40.50.300:FF:000001">
    <property type="entry name" value="ATP-dependent zinc metalloprotease FtsH"/>
    <property type="match status" value="1"/>
</dbReference>